<evidence type="ECO:0000313" key="3">
    <source>
        <dbReference type="Proteomes" id="UP000789396"/>
    </source>
</evidence>
<dbReference type="AlphaFoldDB" id="A0A9N8ZXV9"/>
<evidence type="ECO:0000256" key="1">
    <source>
        <dbReference type="SAM" id="MobiDB-lite"/>
    </source>
</evidence>
<reference evidence="2" key="1">
    <citation type="submission" date="2021-06" db="EMBL/GenBank/DDBJ databases">
        <authorList>
            <person name="Kallberg Y."/>
            <person name="Tangrot J."/>
            <person name="Rosling A."/>
        </authorList>
    </citation>
    <scope>NUCLEOTIDE SEQUENCE</scope>
    <source>
        <strain evidence="2">IN212</strain>
    </source>
</reference>
<feature type="compositionally biased region" description="Basic and acidic residues" evidence="1">
    <location>
        <begin position="30"/>
        <end position="40"/>
    </location>
</feature>
<proteinExistence type="predicted"/>
<dbReference type="EMBL" id="CAJVPZ010002308">
    <property type="protein sequence ID" value="CAG8510187.1"/>
    <property type="molecule type" value="Genomic_DNA"/>
</dbReference>
<organism evidence="2 3">
    <name type="scientific">Racocetra fulgida</name>
    <dbReference type="NCBI Taxonomy" id="60492"/>
    <lineage>
        <taxon>Eukaryota</taxon>
        <taxon>Fungi</taxon>
        <taxon>Fungi incertae sedis</taxon>
        <taxon>Mucoromycota</taxon>
        <taxon>Glomeromycotina</taxon>
        <taxon>Glomeromycetes</taxon>
        <taxon>Diversisporales</taxon>
        <taxon>Gigasporaceae</taxon>
        <taxon>Racocetra</taxon>
    </lineage>
</organism>
<feature type="non-terminal residue" evidence="2">
    <location>
        <position position="40"/>
    </location>
</feature>
<sequence length="40" mass="4738">HDKKEESKLFQTCNSCRGSNKSAQQQKRKKELEDRDQDIT</sequence>
<gene>
    <name evidence="2" type="ORF">RFULGI_LOCUS2860</name>
</gene>
<accession>A0A9N8ZXV9</accession>
<evidence type="ECO:0000313" key="2">
    <source>
        <dbReference type="EMBL" id="CAG8510187.1"/>
    </source>
</evidence>
<feature type="compositionally biased region" description="Polar residues" evidence="1">
    <location>
        <begin position="9"/>
        <end position="25"/>
    </location>
</feature>
<feature type="region of interest" description="Disordered" evidence="1">
    <location>
        <begin position="1"/>
        <end position="40"/>
    </location>
</feature>
<keyword evidence="3" id="KW-1185">Reference proteome</keyword>
<comment type="caution">
    <text evidence="2">The sequence shown here is derived from an EMBL/GenBank/DDBJ whole genome shotgun (WGS) entry which is preliminary data.</text>
</comment>
<dbReference type="Proteomes" id="UP000789396">
    <property type="component" value="Unassembled WGS sequence"/>
</dbReference>
<name>A0A9N8ZXV9_9GLOM</name>
<protein>
    <submittedName>
        <fullName evidence="2">13923_t:CDS:1</fullName>
    </submittedName>
</protein>